<dbReference type="EMBL" id="SOSA01000656">
    <property type="protein sequence ID" value="THC89426.1"/>
    <property type="molecule type" value="Genomic_DNA"/>
</dbReference>
<evidence type="ECO:0000313" key="1">
    <source>
        <dbReference type="EMBL" id="THC89426.1"/>
    </source>
</evidence>
<dbReference type="STRING" id="1220188.A0A4S3J3K7"/>
<protein>
    <submittedName>
        <fullName evidence="1">Uncharacterized protein</fullName>
    </submittedName>
</protein>
<sequence>MAASLSGCILWKVFLALDSSRYPMISFGDTYFRVYGPNFILIMIACSHFGIDYQAVISSTRINRIEAVKRFAGPRPDQYQQQATGFTGQFNGVDQLVYSWGGAILFIAFLAEM</sequence>
<name>A0A4S3J3K7_9EURO</name>
<dbReference type="AlphaFoldDB" id="A0A4S3J3K7"/>
<dbReference type="VEuPathDB" id="FungiDB:EYZ11_011127"/>
<proteinExistence type="predicted"/>
<organism evidence="1 2">
    <name type="scientific">Aspergillus tanneri</name>
    <dbReference type="NCBI Taxonomy" id="1220188"/>
    <lineage>
        <taxon>Eukaryota</taxon>
        <taxon>Fungi</taxon>
        <taxon>Dikarya</taxon>
        <taxon>Ascomycota</taxon>
        <taxon>Pezizomycotina</taxon>
        <taxon>Eurotiomycetes</taxon>
        <taxon>Eurotiomycetidae</taxon>
        <taxon>Eurotiales</taxon>
        <taxon>Aspergillaceae</taxon>
        <taxon>Aspergillus</taxon>
        <taxon>Aspergillus subgen. Circumdati</taxon>
    </lineage>
</organism>
<accession>A0A4S3J3K7</accession>
<evidence type="ECO:0000313" key="2">
    <source>
        <dbReference type="Proteomes" id="UP000308092"/>
    </source>
</evidence>
<reference evidence="1 2" key="1">
    <citation type="submission" date="2019-03" db="EMBL/GenBank/DDBJ databases">
        <title>The genome sequence of a newly discovered highly antifungal drug resistant Aspergillus species, Aspergillus tanneri NIH 1004.</title>
        <authorList>
            <person name="Mounaud S."/>
            <person name="Singh I."/>
            <person name="Joardar V."/>
            <person name="Pakala S."/>
            <person name="Pakala S."/>
            <person name="Venepally P."/>
            <person name="Hoover J."/>
            <person name="Nierman W."/>
            <person name="Chung J."/>
            <person name="Losada L."/>
        </authorList>
    </citation>
    <scope>NUCLEOTIDE SEQUENCE [LARGE SCALE GENOMIC DNA]</scope>
    <source>
        <strain evidence="1 2">NIH1004</strain>
    </source>
</reference>
<dbReference type="Proteomes" id="UP000308092">
    <property type="component" value="Unassembled WGS sequence"/>
</dbReference>
<keyword evidence="2" id="KW-1185">Reference proteome</keyword>
<comment type="caution">
    <text evidence="1">The sequence shown here is derived from an EMBL/GenBank/DDBJ whole genome shotgun (WGS) entry which is preliminary data.</text>
</comment>
<gene>
    <name evidence="1" type="ORF">EYZ11_011127</name>
</gene>